<evidence type="ECO:0000256" key="1">
    <source>
        <dbReference type="SAM" id="Phobius"/>
    </source>
</evidence>
<dbReference type="AlphaFoldDB" id="A0A0M9VL54"/>
<reference evidence="3" key="1">
    <citation type="submission" date="2015-04" db="EMBL/GenBank/DDBJ databases">
        <title>Complete genome sequence of Microbacterium chocolatum SIT 101, a bacterium enantioselectively hydrolyzing mesomeric diesters.</title>
        <authorList>
            <person name="Li X."/>
            <person name="Xu Y."/>
        </authorList>
    </citation>
    <scope>NUCLEOTIDE SEQUENCE [LARGE SCALE GENOMIC DNA]</scope>
    <source>
        <strain evidence="3">SIT 101</strain>
    </source>
</reference>
<dbReference type="InterPro" id="IPR002881">
    <property type="entry name" value="DUF58"/>
</dbReference>
<sequence>MTLPAASVPARARGAWPLTVRGTGAVVLAGVSVVLAHESGIVELLYFGILLAAMPALGFFSLLLVRRTEPARRVIDPETVTVGRPSRVRVRVGLRSLLPVPPGTWRDDLGDGLDGTAAGILPAFASGLRGGTPDERAIDFVYTVTGSRRGVHELGPLAVTLTDPFGLVRRRVRFPSRTSVTVAPAIVDLTGLTDAPGESGGTLHATTDRLGQGADNLVARPYAPGDSMRRIHWRATAHRDQLMVRQEESESTPEASVVLDRGALRWSVEAQDLSGEDAAFDAAVSACISATARLVRDGYAVEVVDEEGGILAERIESGDTAEVEELRTRLALITAHRDTGLAALTRQFANASTGPVVVVTGRFDTGDAAALAPLAPHSALPLLLCTDPLGDAVEHAASAGWRVGVLGRDGDVAAAWADAARRGARHVAR</sequence>
<dbReference type="Proteomes" id="UP000037737">
    <property type="component" value="Unassembled WGS sequence"/>
</dbReference>
<keyword evidence="1" id="KW-0472">Membrane</keyword>
<protein>
    <recommendedName>
        <fullName evidence="2">DUF58 domain-containing protein</fullName>
    </recommendedName>
</protein>
<dbReference type="PANTHER" id="PTHR34351">
    <property type="entry name" value="SLR1927 PROTEIN-RELATED"/>
    <property type="match status" value="1"/>
</dbReference>
<dbReference type="Pfam" id="PF01882">
    <property type="entry name" value="DUF58"/>
    <property type="match status" value="1"/>
</dbReference>
<dbReference type="PANTHER" id="PTHR34351:SF1">
    <property type="entry name" value="SLR1927 PROTEIN"/>
    <property type="match status" value="1"/>
</dbReference>
<feature type="transmembrane region" description="Helical" evidence="1">
    <location>
        <begin position="44"/>
        <end position="65"/>
    </location>
</feature>
<keyword evidence="1" id="KW-0812">Transmembrane</keyword>
<keyword evidence="1" id="KW-1133">Transmembrane helix</keyword>
<keyword evidence="4" id="KW-1185">Reference proteome</keyword>
<dbReference type="OrthoDB" id="9812729at2"/>
<gene>
    <name evidence="3" type="ORF">XI38_08245</name>
</gene>
<name>A0A0M9VL54_9MICO</name>
<evidence type="ECO:0000313" key="3">
    <source>
        <dbReference type="EMBL" id="KOS10792.1"/>
    </source>
</evidence>
<proteinExistence type="predicted"/>
<accession>A0A0M9VL54</accession>
<organism evidence="3 4">
    <name type="scientific">Microbacterium aurantiacum</name>
    <dbReference type="NCBI Taxonomy" id="162393"/>
    <lineage>
        <taxon>Bacteria</taxon>
        <taxon>Bacillati</taxon>
        <taxon>Actinomycetota</taxon>
        <taxon>Actinomycetes</taxon>
        <taxon>Micrococcales</taxon>
        <taxon>Microbacteriaceae</taxon>
        <taxon>Microbacterium</taxon>
    </lineage>
</organism>
<dbReference type="KEGG" id="mcw:A8L33_13910"/>
<dbReference type="PATRIC" id="fig|84292.3.peg.1684"/>
<evidence type="ECO:0000259" key="2">
    <source>
        <dbReference type="Pfam" id="PF01882"/>
    </source>
</evidence>
<evidence type="ECO:0000313" key="4">
    <source>
        <dbReference type="Proteomes" id="UP000037737"/>
    </source>
</evidence>
<dbReference type="EMBL" id="LAVO01000007">
    <property type="protein sequence ID" value="KOS10792.1"/>
    <property type="molecule type" value="Genomic_DNA"/>
</dbReference>
<comment type="caution">
    <text evidence="3">The sequence shown here is derived from an EMBL/GenBank/DDBJ whole genome shotgun (WGS) entry which is preliminary data.</text>
</comment>
<feature type="domain" description="DUF58" evidence="2">
    <location>
        <begin position="219"/>
        <end position="263"/>
    </location>
</feature>